<accession>A0A7C9NT38</accession>
<gene>
    <name evidence="1" type="ORF">GZ085_01590</name>
</gene>
<organism evidence="1 2">
    <name type="scientific">Sulfuriferula multivorans</name>
    <dbReference type="NCBI Taxonomy" id="1559896"/>
    <lineage>
        <taxon>Bacteria</taxon>
        <taxon>Pseudomonadati</taxon>
        <taxon>Pseudomonadota</taxon>
        <taxon>Betaproteobacteria</taxon>
        <taxon>Nitrosomonadales</taxon>
        <taxon>Sulfuricellaceae</taxon>
        <taxon>Sulfuriferula</taxon>
    </lineage>
</organism>
<comment type="caution">
    <text evidence="1">The sequence shown here is derived from an EMBL/GenBank/DDBJ whole genome shotgun (WGS) entry which is preliminary data.</text>
</comment>
<dbReference type="SUPFAM" id="SSF81593">
    <property type="entry name" value="Nucleotidyltransferase substrate binding subunit/domain"/>
    <property type="match status" value="1"/>
</dbReference>
<sequence length="130" mass="14810">MADAQWIVDDFSAALAQLRDALAEPARLDLIKAGCIQYFEFSFELGWKACKVVSTEQGLPDCLSPKACLRQAFTQGWIEDEAIWLEMLDALNRMAHTYDARKALEIYESLPRFHSALQKLLNTLQSQTRK</sequence>
<dbReference type="InterPro" id="IPR010235">
    <property type="entry name" value="HepT"/>
</dbReference>
<evidence type="ECO:0008006" key="3">
    <source>
        <dbReference type="Google" id="ProtNLM"/>
    </source>
</evidence>
<proteinExistence type="predicted"/>
<name>A0A7C9NT38_9PROT</name>
<dbReference type="Gene3D" id="1.20.120.330">
    <property type="entry name" value="Nucleotidyltransferases domain 2"/>
    <property type="match status" value="1"/>
</dbReference>
<dbReference type="AlphaFoldDB" id="A0A7C9NT38"/>
<reference evidence="1 2" key="1">
    <citation type="submission" date="2019-09" db="EMBL/GenBank/DDBJ databases">
        <title>H2 Metabolism Revealed by Metagenomic Analysis in Subglacial Sediment of East Antarctica.</title>
        <authorList>
            <person name="Yang Z."/>
            <person name="Zhang Y."/>
            <person name="Lv Y."/>
            <person name="Yan W."/>
            <person name="Xiao X."/>
            <person name="Sun B."/>
            <person name="Ma H."/>
        </authorList>
    </citation>
    <scope>NUCLEOTIDE SEQUENCE [LARGE SCALE GENOMIC DNA]</scope>
    <source>
        <strain evidence="1">Bin2_2</strain>
    </source>
</reference>
<dbReference type="Proteomes" id="UP000483432">
    <property type="component" value="Unassembled WGS sequence"/>
</dbReference>
<dbReference type="EMBL" id="JAAFGW010000012">
    <property type="protein sequence ID" value="NDP47085.1"/>
    <property type="molecule type" value="Genomic_DNA"/>
</dbReference>
<dbReference type="Pfam" id="PF08780">
    <property type="entry name" value="NTase_sub_bind"/>
    <property type="match status" value="1"/>
</dbReference>
<evidence type="ECO:0000313" key="2">
    <source>
        <dbReference type="Proteomes" id="UP000483432"/>
    </source>
</evidence>
<protein>
    <recommendedName>
        <fullName evidence="3">Nucleotidyltransferase</fullName>
    </recommendedName>
</protein>
<evidence type="ECO:0000313" key="1">
    <source>
        <dbReference type="EMBL" id="NDP47085.1"/>
    </source>
</evidence>
<dbReference type="NCBIfam" id="TIGR01987">
    <property type="entry name" value="HI0074"/>
    <property type="match status" value="1"/>
</dbReference>